<dbReference type="AlphaFoldDB" id="A0A0P1IRJ7"/>
<reference evidence="3" key="1">
    <citation type="submission" date="2015-09" db="EMBL/GenBank/DDBJ databases">
        <authorList>
            <person name="Rodrigo-Torres Lidia"/>
            <person name="Arahal R.David."/>
        </authorList>
    </citation>
    <scope>NUCLEOTIDE SEQUENCE [LARGE SCALE GENOMIC DNA]</scope>
    <source>
        <strain evidence="3">CECT 5114</strain>
    </source>
</reference>
<dbReference type="SUPFAM" id="SSF141868">
    <property type="entry name" value="EAL domain-like"/>
    <property type="match status" value="1"/>
</dbReference>
<dbReference type="OrthoDB" id="23692at2"/>
<dbReference type="Gene3D" id="3.20.20.450">
    <property type="entry name" value="EAL domain"/>
    <property type="match status" value="1"/>
</dbReference>
<dbReference type="CDD" id="cd01948">
    <property type="entry name" value="EAL"/>
    <property type="match status" value="1"/>
</dbReference>
<keyword evidence="2" id="KW-0378">Hydrolase</keyword>
<dbReference type="RefSeq" id="WP_058315039.1">
    <property type="nucleotide sequence ID" value="NZ_CYTO01000020.1"/>
</dbReference>
<dbReference type="InterPro" id="IPR001633">
    <property type="entry name" value="EAL_dom"/>
</dbReference>
<dbReference type="GO" id="GO:0071111">
    <property type="term" value="F:cyclic-guanylate-specific phosphodiesterase activity"/>
    <property type="evidence" value="ECO:0007669"/>
    <property type="project" value="InterPro"/>
</dbReference>
<sequence>MGKEDRKLRRAAKSSPLDWALDGRDQQTLDMVNEAIQHKEVLLAYQPVVFAENPTMAAHFEALIRVLDETGRVIPARDFFAQVEVSEAGRKLDCLSLSMGLKTLRDNPDIVLSINMSARSIGYRNWKHILNSNLKRDPTLGRRLILEISETSVMQVPELVMDFMDEYQQHSVAFALDDYGADLTSYRHLKDFSFNYIKLDASFAKSIQTDPKNQALTYAISYLAQQFGMFTVATRIESMDDASTLHGLGVRCLQGYCFGAPTVNPPRDENKNSKSAA</sequence>
<organism evidence="2 3">
    <name type="scientific">Cognatishimia activa</name>
    <dbReference type="NCBI Taxonomy" id="1715691"/>
    <lineage>
        <taxon>Bacteria</taxon>
        <taxon>Pseudomonadati</taxon>
        <taxon>Pseudomonadota</taxon>
        <taxon>Alphaproteobacteria</taxon>
        <taxon>Rhodobacterales</taxon>
        <taxon>Paracoccaceae</taxon>
        <taxon>Cognatishimia</taxon>
    </lineage>
</organism>
<dbReference type="SMART" id="SM00052">
    <property type="entry name" value="EAL"/>
    <property type="match status" value="1"/>
</dbReference>
<dbReference type="Proteomes" id="UP000051184">
    <property type="component" value="Unassembled WGS sequence"/>
</dbReference>
<keyword evidence="3" id="KW-1185">Reference proteome</keyword>
<dbReference type="EMBL" id="CYUE01000020">
    <property type="protein sequence ID" value="CUK26100.1"/>
    <property type="molecule type" value="Genomic_DNA"/>
</dbReference>
<name>A0A0P1IRJ7_9RHOB</name>
<dbReference type="PANTHER" id="PTHR33121:SF79">
    <property type="entry name" value="CYCLIC DI-GMP PHOSPHODIESTERASE PDED-RELATED"/>
    <property type="match status" value="1"/>
</dbReference>
<gene>
    <name evidence="2" type="primary">yahA</name>
    <name evidence="2" type="ORF">TA5114_01907</name>
</gene>
<proteinExistence type="predicted"/>
<protein>
    <submittedName>
        <fullName evidence="2">Cyclic di-GMP phosphodiesterase YahA</fullName>
        <ecNumber evidence="2">3.1.4.-</ecNumber>
    </submittedName>
</protein>
<dbReference type="STRING" id="1715691.TA5113_02119"/>
<accession>A0A0P1IRJ7</accession>
<dbReference type="InterPro" id="IPR050706">
    <property type="entry name" value="Cyclic-di-GMP_PDE-like"/>
</dbReference>
<evidence type="ECO:0000259" key="1">
    <source>
        <dbReference type="PROSITE" id="PS50883"/>
    </source>
</evidence>
<dbReference type="EC" id="3.1.4.-" evidence="2"/>
<dbReference type="PROSITE" id="PS50883">
    <property type="entry name" value="EAL"/>
    <property type="match status" value="1"/>
</dbReference>
<dbReference type="PANTHER" id="PTHR33121">
    <property type="entry name" value="CYCLIC DI-GMP PHOSPHODIESTERASE PDEF"/>
    <property type="match status" value="1"/>
</dbReference>
<dbReference type="Pfam" id="PF00563">
    <property type="entry name" value="EAL"/>
    <property type="match status" value="1"/>
</dbReference>
<feature type="domain" description="EAL" evidence="1">
    <location>
        <begin position="25"/>
        <end position="275"/>
    </location>
</feature>
<evidence type="ECO:0000313" key="3">
    <source>
        <dbReference type="Proteomes" id="UP000051184"/>
    </source>
</evidence>
<dbReference type="InterPro" id="IPR035919">
    <property type="entry name" value="EAL_sf"/>
</dbReference>
<evidence type="ECO:0000313" key="2">
    <source>
        <dbReference type="EMBL" id="CUK26100.1"/>
    </source>
</evidence>